<evidence type="ECO:0000259" key="1">
    <source>
        <dbReference type="Pfam" id="PF12680"/>
    </source>
</evidence>
<name>A0ABV7GYU2_9RHOB</name>
<evidence type="ECO:0000313" key="3">
    <source>
        <dbReference type="Proteomes" id="UP001595632"/>
    </source>
</evidence>
<dbReference type="InterPro" id="IPR032710">
    <property type="entry name" value="NTF2-like_dom_sf"/>
</dbReference>
<dbReference type="EMBL" id="JBHRTB010000010">
    <property type="protein sequence ID" value="MFC3145506.1"/>
    <property type="molecule type" value="Genomic_DNA"/>
</dbReference>
<dbReference type="Proteomes" id="UP001595632">
    <property type="component" value="Unassembled WGS sequence"/>
</dbReference>
<dbReference type="Gene3D" id="3.10.450.50">
    <property type="match status" value="1"/>
</dbReference>
<sequence>MNIRGSAIDRAVAYLAAMQDRDLDLARRYVADTGLTLVFPGGRRFSRLEDIRSNSAGRYEIVKKHILDCHAWEHEGAERVMITGTLYGKWLDGRSFDGIRFIDWFEMRDGLIVRQEVWNDTGERLLEMKKGTSE</sequence>
<feature type="domain" description="SnoaL-like" evidence="1">
    <location>
        <begin position="13"/>
        <end position="114"/>
    </location>
</feature>
<dbReference type="InterPro" id="IPR037401">
    <property type="entry name" value="SnoaL-like"/>
</dbReference>
<dbReference type="Pfam" id="PF12680">
    <property type="entry name" value="SnoaL_2"/>
    <property type="match status" value="1"/>
</dbReference>
<dbReference type="SUPFAM" id="SSF54427">
    <property type="entry name" value="NTF2-like"/>
    <property type="match status" value="1"/>
</dbReference>
<protein>
    <submittedName>
        <fullName evidence="2">Nuclear transport factor 2 family protein</fullName>
    </submittedName>
</protein>
<evidence type="ECO:0000313" key="2">
    <source>
        <dbReference type="EMBL" id="MFC3145506.1"/>
    </source>
</evidence>
<accession>A0ABV7GYU2</accession>
<keyword evidence="3" id="KW-1185">Reference proteome</keyword>
<reference evidence="3" key="1">
    <citation type="journal article" date="2019" name="Int. J. Syst. Evol. Microbiol.">
        <title>The Global Catalogue of Microorganisms (GCM) 10K type strain sequencing project: providing services to taxonomists for standard genome sequencing and annotation.</title>
        <authorList>
            <consortium name="The Broad Institute Genomics Platform"/>
            <consortium name="The Broad Institute Genome Sequencing Center for Infectious Disease"/>
            <person name="Wu L."/>
            <person name="Ma J."/>
        </authorList>
    </citation>
    <scope>NUCLEOTIDE SEQUENCE [LARGE SCALE GENOMIC DNA]</scope>
    <source>
        <strain evidence="3">KCTC 52366</strain>
    </source>
</reference>
<proteinExistence type="predicted"/>
<comment type="caution">
    <text evidence="2">The sequence shown here is derived from an EMBL/GenBank/DDBJ whole genome shotgun (WGS) entry which is preliminary data.</text>
</comment>
<gene>
    <name evidence="2" type="ORF">ACFOGP_22485</name>
</gene>
<organism evidence="2 3">
    <name type="scientific">Psychromarinibacter halotolerans</name>
    <dbReference type="NCBI Taxonomy" id="1775175"/>
    <lineage>
        <taxon>Bacteria</taxon>
        <taxon>Pseudomonadati</taxon>
        <taxon>Pseudomonadota</taxon>
        <taxon>Alphaproteobacteria</taxon>
        <taxon>Rhodobacterales</taxon>
        <taxon>Paracoccaceae</taxon>
        <taxon>Psychromarinibacter</taxon>
    </lineage>
</organism>
<dbReference type="RefSeq" id="WP_275632461.1">
    <property type="nucleotide sequence ID" value="NZ_JARGYD010000003.1"/>
</dbReference>